<feature type="transmembrane region" description="Helical" evidence="6">
    <location>
        <begin position="335"/>
        <end position="359"/>
    </location>
</feature>
<feature type="transmembrane region" description="Helical" evidence="6">
    <location>
        <begin position="163"/>
        <end position="185"/>
    </location>
</feature>
<dbReference type="FunFam" id="1.20.1250.20:FF:000294">
    <property type="entry name" value="MFS transporter of unkown specificity"/>
    <property type="match status" value="1"/>
</dbReference>
<dbReference type="PANTHER" id="PTHR42718">
    <property type="entry name" value="MAJOR FACILITATOR SUPERFAMILY MULTIDRUG TRANSPORTER MFSC"/>
    <property type="match status" value="1"/>
</dbReference>
<dbReference type="Gene3D" id="1.20.1720.10">
    <property type="entry name" value="Multidrug resistance protein D"/>
    <property type="match status" value="1"/>
</dbReference>
<feature type="transmembrane region" description="Helical" evidence="6">
    <location>
        <begin position="34"/>
        <end position="60"/>
    </location>
</feature>
<dbReference type="InterPro" id="IPR020846">
    <property type="entry name" value="MFS_dom"/>
</dbReference>
<feature type="transmembrane region" description="Helical" evidence="6">
    <location>
        <begin position="429"/>
        <end position="451"/>
    </location>
</feature>
<dbReference type="InterPro" id="IPR011701">
    <property type="entry name" value="MFS"/>
</dbReference>
<proteinExistence type="predicted"/>
<dbReference type="PROSITE" id="PS50850">
    <property type="entry name" value="MFS"/>
    <property type="match status" value="1"/>
</dbReference>
<dbReference type="OrthoDB" id="2428527at2759"/>
<dbReference type="GO" id="GO:0016020">
    <property type="term" value="C:membrane"/>
    <property type="evidence" value="ECO:0007669"/>
    <property type="project" value="UniProtKB-SubCell"/>
</dbReference>
<organism evidence="8 9">
    <name type="scientific">Talaromyces rugulosus</name>
    <name type="common">Penicillium rugulosum</name>
    <dbReference type="NCBI Taxonomy" id="121627"/>
    <lineage>
        <taxon>Eukaryota</taxon>
        <taxon>Fungi</taxon>
        <taxon>Dikarya</taxon>
        <taxon>Ascomycota</taxon>
        <taxon>Pezizomycotina</taxon>
        <taxon>Eurotiomycetes</taxon>
        <taxon>Eurotiomycetidae</taxon>
        <taxon>Eurotiales</taxon>
        <taxon>Trichocomaceae</taxon>
        <taxon>Talaromyces</taxon>
        <taxon>Talaromyces sect. Islandici</taxon>
    </lineage>
</organism>
<feature type="transmembrane region" description="Helical" evidence="6">
    <location>
        <begin position="366"/>
        <end position="385"/>
    </location>
</feature>
<evidence type="ECO:0000256" key="2">
    <source>
        <dbReference type="ARBA" id="ARBA00022692"/>
    </source>
</evidence>
<gene>
    <name evidence="8" type="ORF">TRUGW13939_04722</name>
</gene>
<feature type="transmembrane region" description="Helical" evidence="6">
    <location>
        <begin position="303"/>
        <end position="323"/>
    </location>
</feature>
<dbReference type="EMBL" id="CP055899">
    <property type="protein sequence ID" value="QKX57604.1"/>
    <property type="molecule type" value="Genomic_DNA"/>
</dbReference>
<keyword evidence="2 6" id="KW-0812">Transmembrane</keyword>
<dbReference type="SUPFAM" id="SSF103473">
    <property type="entry name" value="MFS general substrate transporter"/>
    <property type="match status" value="1"/>
</dbReference>
<dbReference type="CDD" id="cd17476">
    <property type="entry name" value="MFS_Amf1_MDR_like"/>
    <property type="match status" value="1"/>
</dbReference>
<feature type="transmembrane region" description="Helical" evidence="6">
    <location>
        <begin position="103"/>
        <end position="124"/>
    </location>
</feature>
<evidence type="ECO:0000256" key="3">
    <source>
        <dbReference type="ARBA" id="ARBA00022989"/>
    </source>
</evidence>
<feature type="transmembrane region" description="Helical" evidence="6">
    <location>
        <begin position="130"/>
        <end position="151"/>
    </location>
</feature>
<dbReference type="GeneID" id="55992222"/>
<sequence length="526" mass="56853">MADTDRDSDDLVRQITNVESIRSQVQYFSRIHEVVFVSVVCMAQFMTQAALGACLAPLHIIGDGLNVSNPGILSWLIAGYSLTVGTFILFFGRCGDLFGYRSMFIIGFFWFALWSLIAGLSVYSNYMLFIFARTLQGLGPAMLFPNALALLGSTYPPGNKKRMVFALFGGLAPAGAVLGAVFAAWLSERAWWPWTFWCMAIYCLILAVVGIFVIPFTHSAPKGLSFNDLLVELDVIGATLGVTGLVLVNIAWNQAPVVGWSVAYVYVLLIVGALLLAGFIFYEMRVAPKPLIPFHALNLDVSFILGCMACGWASFGIWVFYLFQFFENIRGQTPLASAAQIVPASLSGLAAAGVTGLLMSKLRPGWIMLFAMLGFTIGNVFFAIAPVHQTYWALTFVSVVVMPWGMDMSFPAATVVLSDAVPRRHQGVAASLVTTVVNYSISIGLGFAGTVEVHVNNGGKTLPDLLKGYRGSAYMGIGFGSLGIALSLVFLLKSAGRSHDHAVEMTPQGEVKEARDETDSTRSTLA</sequence>
<dbReference type="KEGG" id="trg:TRUGW13939_04722"/>
<dbReference type="InterPro" id="IPR036259">
    <property type="entry name" value="MFS_trans_sf"/>
</dbReference>
<keyword evidence="9" id="KW-1185">Reference proteome</keyword>
<dbReference type="AlphaFoldDB" id="A0A7H8QUC2"/>
<name>A0A7H8QUC2_TALRU</name>
<evidence type="ECO:0000256" key="4">
    <source>
        <dbReference type="ARBA" id="ARBA00023136"/>
    </source>
</evidence>
<feature type="region of interest" description="Disordered" evidence="5">
    <location>
        <begin position="501"/>
        <end position="526"/>
    </location>
</feature>
<feature type="compositionally biased region" description="Basic and acidic residues" evidence="5">
    <location>
        <begin position="510"/>
        <end position="520"/>
    </location>
</feature>
<keyword evidence="3 6" id="KW-1133">Transmembrane helix</keyword>
<feature type="transmembrane region" description="Helical" evidence="6">
    <location>
        <begin position="72"/>
        <end position="91"/>
    </location>
</feature>
<dbReference type="RefSeq" id="XP_035343782.1">
    <property type="nucleotide sequence ID" value="XM_035487889.1"/>
</dbReference>
<evidence type="ECO:0000256" key="5">
    <source>
        <dbReference type="SAM" id="MobiDB-lite"/>
    </source>
</evidence>
<dbReference type="Gene3D" id="1.20.1250.20">
    <property type="entry name" value="MFS general substrate transporter like domains"/>
    <property type="match status" value="1"/>
</dbReference>
<evidence type="ECO:0000313" key="8">
    <source>
        <dbReference type="EMBL" id="QKX57604.1"/>
    </source>
</evidence>
<feature type="transmembrane region" description="Helical" evidence="6">
    <location>
        <begin position="391"/>
        <end position="417"/>
    </location>
</feature>
<feature type="transmembrane region" description="Helical" evidence="6">
    <location>
        <begin position="229"/>
        <end position="252"/>
    </location>
</feature>
<dbReference type="GO" id="GO:0022857">
    <property type="term" value="F:transmembrane transporter activity"/>
    <property type="evidence" value="ECO:0007669"/>
    <property type="project" value="InterPro"/>
</dbReference>
<comment type="subcellular location">
    <subcellularLocation>
        <location evidence="1">Membrane</location>
        <topology evidence="1">Multi-pass membrane protein</topology>
    </subcellularLocation>
</comment>
<dbReference type="PANTHER" id="PTHR42718:SF41">
    <property type="entry name" value="MFS TRANSPORTER OF UNKOWN SPECIFICITY (AFU_ORTHOLOGUE AFUA_5G09940)-RELATED"/>
    <property type="match status" value="1"/>
</dbReference>
<protein>
    <recommendedName>
        <fullName evidence="7">Major facilitator superfamily (MFS) profile domain-containing protein</fullName>
    </recommendedName>
</protein>
<feature type="domain" description="Major facilitator superfamily (MFS) profile" evidence="7">
    <location>
        <begin position="36"/>
        <end position="495"/>
    </location>
</feature>
<keyword evidence="4 6" id="KW-0472">Membrane</keyword>
<evidence type="ECO:0000259" key="7">
    <source>
        <dbReference type="PROSITE" id="PS50850"/>
    </source>
</evidence>
<evidence type="ECO:0000256" key="1">
    <source>
        <dbReference type="ARBA" id="ARBA00004141"/>
    </source>
</evidence>
<feature type="transmembrane region" description="Helical" evidence="6">
    <location>
        <begin position="258"/>
        <end position="282"/>
    </location>
</feature>
<accession>A0A7H8QUC2</accession>
<dbReference type="Proteomes" id="UP000509510">
    <property type="component" value="Chromosome II"/>
</dbReference>
<reference evidence="9" key="1">
    <citation type="submission" date="2020-06" db="EMBL/GenBank/DDBJ databases">
        <title>A chromosome-scale genome assembly of Talaromyces rugulosus W13939.</title>
        <authorList>
            <person name="Wang B."/>
            <person name="Guo L."/>
            <person name="Ye K."/>
            <person name="Wang L."/>
        </authorList>
    </citation>
    <scope>NUCLEOTIDE SEQUENCE [LARGE SCALE GENOMIC DNA]</scope>
    <source>
        <strain evidence="9">W13939</strain>
    </source>
</reference>
<feature type="transmembrane region" description="Helical" evidence="6">
    <location>
        <begin position="471"/>
        <end position="492"/>
    </location>
</feature>
<evidence type="ECO:0000256" key="6">
    <source>
        <dbReference type="SAM" id="Phobius"/>
    </source>
</evidence>
<dbReference type="Pfam" id="PF07690">
    <property type="entry name" value="MFS_1"/>
    <property type="match status" value="1"/>
</dbReference>
<feature type="transmembrane region" description="Helical" evidence="6">
    <location>
        <begin position="191"/>
        <end position="217"/>
    </location>
</feature>
<evidence type="ECO:0000313" key="9">
    <source>
        <dbReference type="Proteomes" id="UP000509510"/>
    </source>
</evidence>